<dbReference type="PANTHER" id="PTHR18952:SF200">
    <property type="entry name" value="CARBONIC ANHYDRASE"/>
    <property type="match status" value="1"/>
</dbReference>
<reference evidence="6" key="1">
    <citation type="submission" date="2025-08" db="UniProtKB">
        <authorList>
            <consortium name="Ensembl"/>
        </authorList>
    </citation>
    <scope>IDENTIFICATION</scope>
</reference>
<dbReference type="STRING" id="8128.ENSONIP00000025293"/>
<keyword evidence="3 4" id="KW-0862">Zinc</keyword>
<dbReference type="SUPFAM" id="SSF51069">
    <property type="entry name" value="Carbonic anhydrase"/>
    <property type="match status" value="1"/>
</dbReference>
<organism evidence="6 7">
    <name type="scientific">Oreochromis niloticus</name>
    <name type="common">Nile tilapia</name>
    <name type="synonym">Tilapia nilotica</name>
    <dbReference type="NCBI Taxonomy" id="8128"/>
    <lineage>
        <taxon>Eukaryota</taxon>
        <taxon>Metazoa</taxon>
        <taxon>Chordata</taxon>
        <taxon>Craniata</taxon>
        <taxon>Vertebrata</taxon>
        <taxon>Euteleostomi</taxon>
        <taxon>Actinopterygii</taxon>
        <taxon>Neopterygii</taxon>
        <taxon>Teleostei</taxon>
        <taxon>Neoteleostei</taxon>
        <taxon>Acanthomorphata</taxon>
        <taxon>Ovalentaria</taxon>
        <taxon>Cichlomorphae</taxon>
        <taxon>Cichliformes</taxon>
        <taxon>Cichlidae</taxon>
        <taxon>African cichlids</taxon>
        <taxon>Pseudocrenilabrinae</taxon>
        <taxon>Oreochromini</taxon>
        <taxon>Oreochromis</taxon>
    </lineage>
</organism>
<protein>
    <recommendedName>
        <fullName evidence="4">Carbonic anhydrase</fullName>
        <ecNumber evidence="4">4.2.1.1</ecNumber>
    </recommendedName>
</protein>
<dbReference type="HOGENOM" id="CLU_039326_2_2_1"/>
<dbReference type="Gene3D" id="3.10.200.10">
    <property type="entry name" value="Alpha carbonic anhydrase"/>
    <property type="match status" value="1"/>
</dbReference>
<dbReference type="GO" id="GO:0008270">
    <property type="term" value="F:zinc ion binding"/>
    <property type="evidence" value="ECO:0007669"/>
    <property type="project" value="UniProtKB-UniRule"/>
</dbReference>
<dbReference type="InterPro" id="IPR023561">
    <property type="entry name" value="Carbonic_anhydrase_a-class"/>
</dbReference>
<dbReference type="OMA" id="FKEPVNV"/>
<dbReference type="PROSITE" id="PS00162">
    <property type="entry name" value="ALPHA_CA_1"/>
    <property type="match status" value="1"/>
</dbReference>
<accession>I3KVZ7</accession>
<evidence type="ECO:0000313" key="6">
    <source>
        <dbReference type="Ensembl" id="ENSONIP00000025293.2"/>
    </source>
</evidence>
<name>I3KVZ7_ORENI</name>
<dbReference type="AlphaFoldDB" id="I3KVZ7"/>
<keyword evidence="2 4" id="KW-0479">Metal-binding</keyword>
<evidence type="ECO:0000313" key="7">
    <source>
        <dbReference type="Proteomes" id="UP000005207"/>
    </source>
</evidence>
<dbReference type="eggNOG" id="KOG0382">
    <property type="taxonomic scope" value="Eukaryota"/>
</dbReference>
<dbReference type="InParanoid" id="I3KVZ7"/>
<dbReference type="GO" id="GO:0005886">
    <property type="term" value="C:plasma membrane"/>
    <property type="evidence" value="ECO:0007669"/>
    <property type="project" value="TreeGrafter"/>
</dbReference>
<sequence>METKLDNIYRPTQPLHERHVYASPGTPLPAYEWCYDPHHSVTPPSWHLLPGSLCGGTYQSPINIDTNNVVPDSHLDAFVFKNFDDKHAIKYITNTGHSGLKIFFYHLFQFHFHWGDTSDMSEGSEHTVDSIRYPMEMHIVRKRKDLTLDEALQAPDGLAVLGFFIETHPTSAPTSNTDAWKNLTSYLSKIHKIGTTVMVTDEISIDDLLGNVNLHAYYRYSGSLTTPLCSEAVVWTIFKEPVNVDLNLVTALTAPAREREKRASEQFDSRRGPGPGFQPILLLCVCVSVFYESRPSCINVVLRHP</sequence>
<keyword evidence="7" id="KW-1185">Reference proteome</keyword>
<dbReference type="GO" id="GO:0004089">
    <property type="term" value="F:carbonate dehydratase activity"/>
    <property type="evidence" value="ECO:0007669"/>
    <property type="project" value="UniProtKB-UniRule"/>
</dbReference>
<dbReference type="Pfam" id="PF00194">
    <property type="entry name" value="Carb_anhydrase"/>
    <property type="match status" value="1"/>
</dbReference>
<evidence type="ECO:0000256" key="4">
    <source>
        <dbReference type="RuleBase" id="RU367011"/>
    </source>
</evidence>
<dbReference type="Proteomes" id="UP000005207">
    <property type="component" value="Unplaced"/>
</dbReference>
<comment type="cofactor">
    <cofactor evidence="4">
        <name>Zn(2+)</name>
        <dbReference type="ChEBI" id="CHEBI:29105"/>
    </cofactor>
</comment>
<evidence type="ECO:0000256" key="1">
    <source>
        <dbReference type="ARBA" id="ARBA00010718"/>
    </source>
</evidence>
<comment type="catalytic activity">
    <reaction evidence="4">
        <text>hydrogencarbonate + H(+) = CO2 + H2O</text>
        <dbReference type="Rhea" id="RHEA:10748"/>
        <dbReference type="ChEBI" id="CHEBI:15377"/>
        <dbReference type="ChEBI" id="CHEBI:15378"/>
        <dbReference type="ChEBI" id="CHEBI:16526"/>
        <dbReference type="ChEBI" id="CHEBI:17544"/>
        <dbReference type="EC" id="4.2.1.1"/>
    </reaction>
</comment>
<evidence type="ECO:0000256" key="3">
    <source>
        <dbReference type="ARBA" id="ARBA00022833"/>
    </source>
</evidence>
<dbReference type="InterPro" id="IPR001148">
    <property type="entry name" value="CA_dom"/>
</dbReference>
<dbReference type="Ensembl" id="ENSONIT00000025314.2">
    <property type="protein sequence ID" value="ENSONIP00000025293.2"/>
    <property type="gene ID" value="ENSONIG00000020079.2"/>
</dbReference>
<keyword evidence="4" id="KW-0456">Lyase</keyword>
<dbReference type="SMART" id="SM01057">
    <property type="entry name" value="Carb_anhydrase"/>
    <property type="match status" value="1"/>
</dbReference>
<dbReference type="EC" id="4.2.1.1" evidence="4"/>
<evidence type="ECO:0000256" key="2">
    <source>
        <dbReference type="ARBA" id="ARBA00022723"/>
    </source>
</evidence>
<evidence type="ECO:0000259" key="5">
    <source>
        <dbReference type="PROSITE" id="PS51144"/>
    </source>
</evidence>
<proteinExistence type="inferred from homology"/>
<dbReference type="InterPro" id="IPR036398">
    <property type="entry name" value="CA_dom_sf"/>
</dbReference>
<reference evidence="6" key="2">
    <citation type="submission" date="2025-09" db="UniProtKB">
        <authorList>
            <consortium name="Ensembl"/>
        </authorList>
    </citation>
    <scope>IDENTIFICATION</scope>
</reference>
<dbReference type="InterPro" id="IPR018338">
    <property type="entry name" value="Carbonic_anhydrase_a-class_CS"/>
</dbReference>
<feature type="domain" description="Alpha-carbonic anhydrase" evidence="5">
    <location>
        <begin position="31"/>
        <end position="289"/>
    </location>
</feature>
<dbReference type="PROSITE" id="PS51144">
    <property type="entry name" value="ALPHA_CA_2"/>
    <property type="match status" value="1"/>
</dbReference>
<dbReference type="PANTHER" id="PTHR18952">
    <property type="entry name" value="CARBONIC ANHYDRASE"/>
    <property type="match status" value="1"/>
</dbReference>
<comment type="similarity">
    <text evidence="1 4">Belongs to the alpha-carbonic anhydrase family.</text>
</comment>
<comment type="function">
    <text evidence="4">Reversible hydration of carbon dioxide.</text>
</comment>
<dbReference type="GeneTree" id="ENSGT00940000164039"/>